<proteinExistence type="predicted"/>
<dbReference type="STRING" id="91626.A0A0C9LYV1"/>
<gene>
    <name evidence="5" type="ORF">MAM1_0560d10919</name>
</gene>
<dbReference type="SUPFAM" id="SSF54637">
    <property type="entry name" value="Thioesterase/thiol ester dehydrase-isomerase"/>
    <property type="match status" value="1"/>
</dbReference>
<dbReference type="Proteomes" id="UP000053815">
    <property type="component" value="Unassembled WGS sequence"/>
</dbReference>
<evidence type="ECO:0000313" key="6">
    <source>
        <dbReference type="Proteomes" id="UP000053815"/>
    </source>
</evidence>
<dbReference type="CDD" id="cd03443">
    <property type="entry name" value="PaaI_thioesterase"/>
    <property type="match status" value="1"/>
</dbReference>
<reference evidence="5" key="1">
    <citation type="submission" date="2014-09" db="EMBL/GenBank/DDBJ databases">
        <title>Draft genome sequence of an oleaginous Mucoromycotina fungus Mucor ambiguus NBRC6742.</title>
        <authorList>
            <person name="Takeda I."/>
            <person name="Yamane N."/>
            <person name="Morita T."/>
            <person name="Tamano K."/>
            <person name="Machida M."/>
            <person name="Baker S."/>
            <person name="Koike H."/>
        </authorList>
    </citation>
    <scope>NUCLEOTIDE SEQUENCE</scope>
    <source>
        <strain evidence="5">NBRC 6742</strain>
    </source>
</reference>
<dbReference type="InterPro" id="IPR036322">
    <property type="entry name" value="WD40_repeat_dom_sf"/>
</dbReference>
<evidence type="ECO:0000256" key="1">
    <source>
        <dbReference type="ARBA" id="ARBA00004123"/>
    </source>
</evidence>
<evidence type="ECO:0000313" key="5">
    <source>
        <dbReference type="EMBL" id="GAN11360.1"/>
    </source>
</evidence>
<comment type="subcellular location">
    <subcellularLocation>
        <location evidence="1">Nucleus</location>
    </subcellularLocation>
</comment>
<dbReference type="Gene3D" id="2.130.10.10">
    <property type="entry name" value="YVTN repeat-like/Quinoprotein amine dehydrogenase"/>
    <property type="match status" value="1"/>
</dbReference>
<dbReference type="Gene3D" id="3.10.129.10">
    <property type="entry name" value="Hotdog Thioesterase"/>
    <property type="match status" value="1"/>
</dbReference>
<organism evidence="5">
    <name type="scientific">Mucor ambiguus</name>
    <dbReference type="NCBI Taxonomy" id="91626"/>
    <lineage>
        <taxon>Eukaryota</taxon>
        <taxon>Fungi</taxon>
        <taxon>Fungi incertae sedis</taxon>
        <taxon>Mucoromycota</taxon>
        <taxon>Mucoromycotina</taxon>
        <taxon>Mucoromycetes</taxon>
        <taxon>Mucorales</taxon>
        <taxon>Mucorineae</taxon>
        <taxon>Mucoraceae</taxon>
        <taxon>Mucor</taxon>
    </lineage>
</organism>
<dbReference type="PANTHER" id="PTHR15052:SF2">
    <property type="entry name" value="GENERAL TRANSCRIPTION FACTOR 3C POLYPEPTIDE 2"/>
    <property type="match status" value="1"/>
</dbReference>
<dbReference type="GO" id="GO:0005634">
    <property type="term" value="C:nucleus"/>
    <property type="evidence" value="ECO:0007669"/>
    <property type="project" value="UniProtKB-SubCell"/>
</dbReference>
<evidence type="ECO:0000256" key="3">
    <source>
        <dbReference type="ARBA" id="ARBA00023242"/>
    </source>
</evidence>
<dbReference type="AlphaFoldDB" id="A0A0C9LYV1"/>
<dbReference type="InterPro" id="IPR029069">
    <property type="entry name" value="HotDog_dom_sf"/>
</dbReference>
<accession>A0A0C9LYV1</accession>
<protein>
    <submittedName>
        <fullName evidence="5">Thioesterase family protein</fullName>
    </submittedName>
</protein>
<dbReference type="SUPFAM" id="SSF50978">
    <property type="entry name" value="WD40 repeat-like"/>
    <property type="match status" value="1"/>
</dbReference>
<dbReference type="OrthoDB" id="4703at2759"/>
<dbReference type="GO" id="GO:0006383">
    <property type="term" value="P:transcription by RNA polymerase III"/>
    <property type="evidence" value="ECO:0007669"/>
    <property type="project" value="TreeGrafter"/>
</dbReference>
<evidence type="ECO:0000259" key="4">
    <source>
        <dbReference type="Pfam" id="PF03061"/>
    </source>
</evidence>
<keyword evidence="6" id="KW-1185">Reference proteome</keyword>
<dbReference type="InterPro" id="IPR052416">
    <property type="entry name" value="GTF3C_component"/>
</dbReference>
<dbReference type="Pfam" id="PF03061">
    <property type="entry name" value="4HBT"/>
    <property type="match status" value="1"/>
</dbReference>
<sequence>MESTKPITEYSKLYDRHSIRNDYQQVPLLELEWTILNDQTEIDKYLPKPNAATVTTGITNIRTKTIENFESIDISKCIPNKRAYIINAGSSVWGLDFVPKPSSDKCSDQYLTIGGYNTTTEHHLLCEDIDEDNKLNAIQIWKCKSLTSSFTPVLDMCILHDFGVVVDLKWCPFSVYDKKKLGILAAMFNNGVIRFFVVPHPQYMRKKAQSAQHDTIYIKTNQARLELKLPNSKENSILCFAWGGYRKLACGTRSGSVMIWNVLESLLQEKGVISVNIPNASMLAIRCIAWRSLFDEATLLSSDTDGNVILHDLKDPFFPYKIFRIPTFVYVDQDLDQGFCTQRMMVFMVWQCAVSPHHGVVASVGSNGTAVVKPFAHDDIVYTQSHRPAECTLYELIFDDESKSFRYKDGFPPKTKPADRDYLSVLQNPIIALHKIAWNPNKNACGWVASGGAAGLCRLEYTVTEKPFDTNMSRHNPKAERVMITEEHKVLCPEEEELKRQEEALELVKELRSSPEWIEAISHSYLTDSAREHSLTAHSLRGQDKILRRPLKFFNQDKTKCIVILHLGDHLCGHHGYVHNGLLATLLDEHLAFVSLPSLPNYTGFTANLNVDYIQPVRPNQWVSVHGELDRVEGRKAYAEAWIETMLNGERVAKAQSLYISPRQA</sequence>
<name>A0A0C9LYV1_9FUNG</name>
<dbReference type="InterPro" id="IPR006683">
    <property type="entry name" value="Thioestr_dom"/>
</dbReference>
<feature type="domain" description="Thioesterase" evidence="4">
    <location>
        <begin position="575"/>
        <end position="640"/>
    </location>
</feature>
<dbReference type="EMBL" id="DF836849">
    <property type="protein sequence ID" value="GAN11360.1"/>
    <property type="molecule type" value="Genomic_DNA"/>
</dbReference>
<keyword evidence="2" id="KW-0804">Transcription</keyword>
<dbReference type="PANTHER" id="PTHR15052">
    <property type="entry name" value="RNA POLYMERASE III TRANSCRIPTION INITIATION FACTOR COMPLEX SUBUNIT"/>
    <property type="match status" value="1"/>
</dbReference>
<dbReference type="InterPro" id="IPR015943">
    <property type="entry name" value="WD40/YVTN_repeat-like_dom_sf"/>
</dbReference>
<keyword evidence="3" id="KW-0539">Nucleus</keyword>
<evidence type="ECO:0000256" key="2">
    <source>
        <dbReference type="ARBA" id="ARBA00023163"/>
    </source>
</evidence>
<dbReference type="GO" id="GO:0000127">
    <property type="term" value="C:transcription factor TFIIIC complex"/>
    <property type="evidence" value="ECO:0007669"/>
    <property type="project" value="TreeGrafter"/>
</dbReference>